<proteinExistence type="predicted"/>
<gene>
    <name evidence="2" type="ORF">FBQ74_08105</name>
</gene>
<keyword evidence="1" id="KW-1133">Transmembrane helix</keyword>
<dbReference type="RefSeq" id="WP_139756193.1">
    <property type="nucleotide sequence ID" value="NZ_CP039852.1"/>
</dbReference>
<dbReference type="KEGG" id="salk:FBQ74_08105"/>
<sequence length="142" mass="15813">MDKPSRSVILISSAAVVFSLLTAGAIWFFSTDTAQHSCVINSNSCEIQTADTTLQVILDTKPAPEEQINFTLNTPGAFHVQDIQLEGDDMYMGRVPVFIKSNEGNSIKGWFMLGSCSQSHMRWRMVIKVKGHKDPFIVYLDV</sequence>
<dbReference type="AlphaFoldDB" id="A0A5B7YG65"/>
<dbReference type="EMBL" id="CP039852">
    <property type="protein sequence ID" value="QCZ93449.1"/>
    <property type="molecule type" value="Genomic_DNA"/>
</dbReference>
<evidence type="ECO:0000313" key="2">
    <source>
        <dbReference type="EMBL" id="QCZ93449.1"/>
    </source>
</evidence>
<evidence type="ECO:0000256" key="1">
    <source>
        <dbReference type="SAM" id="Phobius"/>
    </source>
</evidence>
<reference evidence="2 3" key="1">
    <citation type="submission" date="2019-04" db="EMBL/GenBank/DDBJ databases">
        <title>Salinimonas iocasae sp. nov., a halophilic bacterium isolated from the outer tube casing of tubeworms in Okinawa Trough.</title>
        <authorList>
            <person name="Zhang H."/>
            <person name="Wang H."/>
            <person name="Li C."/>
        </authorList>
    </citation>
    <scope>NUCLEOTIDE SEQUENCE [LARGE SCALE GENOMIC DNA]</scope>
    <source>
        <strain evidence="2 3">KX18D6</strain>
    </source>
</reference>
<feature type="transmembrane region" description="Helical" evidence="1">
    <location>
        <begin position="7"/>
        <end position="29"/>
    </location>
</feature>
<accession>A0A5B7YG65</accession>
<evidence type="ECO:0000313" key="3">
    <source>
        <dbReference type="Proteomes" id="UP000304912"/>
    </source>
</evidence>
<dbReference type="Proteomes" id="UP000304912">
    <property type="component" value="Chromosome"/>
</dbReference>
<dbReference type="OrthoDB" id="6238758at2"/>
<keyword evidence="1" id="KW-0472">Membrane</keyword>
<keyword evidence="3" id="KW-1185">Reference proteome</keyword>
<protein>
    <recommendedName>
        <fullName evidence="4">YtkA-like domain-containing protein</fullName>
    </recommendedName>
</protein>
<name>A0A5B7YG65_9ALTE</name>
<evidence type="ECO:0008006" key="4">
    <source>
        <dbReference type="Google" id="ProtNLM"/>
    </source>
</evidence>
<keyword evidence="1" id="KW-0812">Transmembrane</keyword>
<organism evidence="2 3">
    <name type="scientific">Salinimonas iocasae</name>
    <dbReference type="NCBI Taxonomy" id="2572577"/>
    <lineage>
        <taxon>Bacteria</taxon>
        <taxon>Pseudomonadati</taxon>
        <taxon>Pseudomonadota</taxon>
        <taxon>Gammaproteobacteria</taxon>
        <taxon>Alteromonadales</taxon>
        <taxon>Alteromonadaceae</taxon>
        <taxon>Alteromonas/Salinimonas group</taxon>
        <taxon>Salinimonas</taxon>
    </lineage>
</organism>